<evidence type="ECO:0000259" key="4">
    <source>
        <dbReference type="PROSITE" id="PS51334"/>
    </source>
</evidence>
<dbReference type="EMBL" id="JAGYWB010000002">
    <property type="protein sequence ID" value="KAI0528682.1"/>
    <property type="molecule type" value="Genomic_DNA"/>
</dbReference>
<dbReference type="PROSITE" id="PS51334">
    <property type="entry name" value="PRONE"/>
    <property type="match status" value="1"/>
</dbReference>
<dbReference type="FunFam" id="1.20.58.2010:FF:000003">
    <property type="entry name" value="Rop guanine nucleotide exchange factor 14"/>
    <property type="match status" value="1"/>
</dbReference>
<name>A0A8T3CA91_DENNO</name>
<accession>A0A8T3CA91</accession>
<dbReference type="GO" id="GO:0005085">
    <property type="term" value="F:guanyl-nucleotide exchange factor activity"/>
    <property type="evidence" value="ECO:0007669"/>
    <property type="project" value="UniProtKB-UniRule"/>
</dbReference>
<dbReference type="InterPro" id="IPR038937">
    <property type="entry name" value="RopGEF"/>
</dbReference>
<keyword evidence="6" id="KW-1185">Reference proteome</keyword>
<dbReference type="InterPro" id="IPR005512">
    <property type="entry name" value="PRONE_dom"/>
</dbReference>
<dbReference type="PANTHER" id="PTHR33101:SF47">
    <property type="entry name" value="ROP GUANINE NUCLEOTIDE EXCHANGE FACTOR 2-RELATED"/>
    <property type="match status" value="1"/>
</dbReference>
<evidence type="ECO:0000256" key="1">
    <source>
        <dbReference type="ARBA" id="ARBA00022658"/>
    </source>
</evidence>
<reference evidence="5" key="1">
    <citation type="journal article" date="2022" name="Front. Genet.">
        <title>Chromosome-Scale Assembly of the Dendrobium nobile Genome Provides Insights Into the Molecular Mechanism of the Biosynthesis of the Medicinal Active Ingredient of Dendrobium.</title>
        <authorList>
            <person name="Xu Q."/>
            <person name="Niu S.-C."/>
            <person name="Li K.-L."/>
            <person name="Zheng P.-J."/>
            <person name="Zhang X.-J."/>
            <person name="Jia Y."/>
            <person name="Liu Y."/>
            <person name="Niu Y.-X."/>
            <person name="Yu L.-H."/>
            <person name="Chen D.-F."/>
            <person name="Zhang G.-Q."/>
        </authorList>
    </citation>
    <scope>NUCLEOTIDE SEQUENCE</scope>
    <source>
        <tissue evidence="5">Leaf</tissue>
    </source>
</reference>
<sequence>MESTSTFDESLEIEGRPSTAASCSTPGCSSSIDYCRTISEMSCFSEPSSSEEHTAMLWPAAAKLRVRAKPVLTKVGMKQHGGDLGGGGGEEEEAEGVIELMKERFSKLLLGEDMSGSGKGVCSAVAISNAITNLYATVFGQFWRLEPLPQEKKEMWRREMECLLCVCDYIVEFYPSTVQNLKDGTILEVMATRPRSDLYINLPALEKLDTMLLEILESFEKTEFWYVDDGDRSPSANISRSFRRVLKRNEEKWWRPIPCLPSYGLTAKSRKDLKQKRDCANQIHKAAMAINNGILAEMDVPDSFFATLPKSGRAGIGDTAYRYLSTTEQFCSDYILDCLNISNEHEALETADRIEASMYVWQRKASSAGGGGNSNKSSWEMMKDFMVDLDKNAMLASRAHTLLLSLKQRYPSLSQTTLDSMKIQYNKDLGQAILESYSRVLESFAFNLVSYIDDVLYIDESVKKR</sequence>
<dbReference type="FunFam" id="1.20.58.2010:FF:000001">
    <property type="entry name" value="Rop guanine nucleotide exchange factor 14"/>
    <property type="match status" value="1"/>
</dbReference>
<protein>
    <recommendedName>
        <fullName evidence="4">PRONE domain-containing protein</fullName>
    </recommendedName>
</protein>
<organism evidence="5 6">
    <name type="scientific">Dendrobium nobile</name>
    <name type="common">Orchid</name>
    <dbReference type="NCBI Taxonomy" id="94219"/>
    <lineage>
        <taxon>Eukaryota</taxon>
        <taxon>Viridiplantae</taxon>
        <taxon>Streptophyta</taxon>
        <taxon>Embryophyta</taxon>
        <taxon>Tracheophyta</taxon>
        <taxon>Spermatophyta</taxon>
        <taxon>Magnoliopsida</taxon>
        <taxon>Liliopsida</taxon>
        <taxon>Asparagales</taxon>
        <taxon>Orchidaceae</taxon>
        <taxon>Epidendroideae</taxon>
        <taxon>Malaxideae</taxon>
        <taxon>Dendrobiinae</taxon>
        <taxon>Dendrobium</taxon>
    </lineage>
</organism>
<dbReference type="SMR" id="A0A8T3CA91"/>
<dbReference type="Pfam" id="PF03759">
    <property type="entry name" value="PRONE"/>
    <property type="match status" value="1"/>
</dbReference>
<dbReference type="Gene3D" id="1.20.58.2010">
    <property type="entry name" value="PRONE domain, subdomain 1"/>
    <property type="match status" value="2"/>
</dbReference>
<keyword evidence="1 2" id="KW-0344">Guanine-nucleotide releasing factor</keyword>
<evidence type="ECO:0000256" key="2">
    <source>
        <dbReference type="PROSITE-ProRule" id="PRU00663"/>
    </source>
</evidence>
<dbReference type="Proteomes" id="UP000829196">
    <property type="component" value="Unassembled WGS sequence"/>
</dbReference>
<dbReference type="OrthoDB" id="1053009at2759"/>
<evidence type="ECO:0000256" key="3">
    <source>
        <dbReference type="SAM" id="MobiDB-lite"/>
    </source>
</evidence>
<evidence type="ECO:0000313" key="6">
    <source>
        <dbReference type="Proteomes" id="UP000829196"/>
    </source>
</evidence>
<feature type="region of interest" description="Disordered" evidence="3">
    <location>
        <begin position="1"/>
        <end position="27"/>
    </location>
</feature>
<comment type="caution">
    <text evidence="5">The sequence shown here is derived from an EMBL/GenBank/DDBJ whole genome shotgun (WGS) entry which is preliminary data.</text>
</comment>
<dbReference type="PANTHER" id="PTHR33101">
    <property type="entry name" value="ROP GUANINE NUCLEOTIDE EXCHANGE FACTOR 1"/>
    <property type="match status" value="1"/>
</dbReference>
<gene>
    <name evidence="5" type="ORF">KFK09_001224</name>
</gene>
<feature type="domain" description="PRONE" evidence="4">
    <location>
        <begin position="88"/>
        <end position="465"/>
    </location>
</feature>
<proteinExistence type="predicted"/>
<evidence type="ECO:0000313" key="5">
    <source>
        <dbReference type="EMBL" id="KAI0528682.1"/>
    </source>
</evidence>
<dbReference type="AlphaFoldDB" id="A0A8T3CA91"/>